<comment type="caution">
    <text evidence="5">The sequence shown here is derived from an EMBL/GenBank/DDBJ whole genome shotgun (WGS) entry which is preliminary data.</text>
</comment>
<protein>
    <recommendedName>
        <fullName evidence="2">Ubiquitin carboxyl-terminal hydrolase</fullName>
        <ecNumber evidence="2">3.4.19.12</ecNumber>
    </recommendedName>
</protein>
<dbReference type="GO" id="GO:0004843">
    <property type="term" value="F:cysteine-type deubiquitinase activity"/>
    <property type="evidence" value="ECO:0007669"/>
    <property type="project" value="UniProtKB-UniRule"/>
</dbReference>
<organism evidence="5 7">
    <name type="scientific">Rotaria magnacalcarata</name>
    <dbReference type="NCBI Taxonomy" id="392030"/>
    <lineage>
        <taxon>Eukaryota</taxon>
        <taxon>Metazoa</taxon>
        <taxon>Spiralia</taxon>
        <taxon>Gnathifera</taxon>
        <taxon>Rotifera</taxon>
        <taxon>Eurotatoria</taxon>
        <taxon>Bdelloidea</taxon>
        <taxon>Philodinida</taxon>
        <taxon>Philodinidae</taxon>
        <taxon>Rotaria</taxon>
    </lineage>
</organism>
<dbReference type="Proteomes" id="UP000663824">
    <property type="component" value="Unassembled WGS sequence"/>
</dbReference>
<gene>
    <name evidence="5" type="ORF">MBJ925_LOCUS16654</name>
    <name evidence="6" type="ORF">SMN809_LOCUS2177</name>
</gene>
<keyword evidence="2" id="KW-0788">Thiol protease</keyword>
<dbReference type="GO" id="GO:0016579">
    <property type="term" value="P:protein deubiquitination"/>
    <property type="evidence" value="ECO:0007669"/>
    <property type="project" value="InterPro"/>
</dbReference>
<reference evidence="5" key="1">
    <citation type="submission" date="2021-02" db="EMBL/GenBank/DDBJ databases">
        <authorList>
            <person name="Nowell W R."/>
        </authorList>
    </citation>
    <scope>NUCLEOTIDE SEQUENCE</scope>
</reference>
<keyword evidence="2" id="KW-0833">Ubl conjugation pathway</keyword>
<dbReference type="InterPro" id="IPR038765">
    <property type="entry name" value="Papain-like_cys_pep_sf"/>
</dbReference>
<dbReference type="InterPro" id="IPR018200">
    <property type="entry name" value="USP_CS"/>
</dbReference>
<dbReference type="PROSITE" id="PS00972">
    <property type="entry name" value="USP_1"/>
    <property type="match status" value="1"/>
</dbReference>
<feature type="compositionally biased region" description="Polar residues" evidence="3">
    <location>
        <begin position="231"/>
        <end position="242"/>
    </location>
</feature>
<evidence type="ECO:0000256" key="1">
    <source>
        <dbReference type="ARBA" id="ARBA00000707"/>
    </source>
</evidence>
<name>A0A816R967_9BILA</name>
<dbReference type="PANTHER" id="PTHR21646">
    <property type="entry name" value="UBIQUITIN CARBOXYL-TERMINAL HYDROLASE"/>
    <property type="match status" value="1"/>
</dbReference>
<evidence type="ECO:0000313" key="7">
    <source>
        <dbReference type="Proteomes" id="UP000663824"/>
    </source>
</evidence>
<dbReference type="PROSITE" id="PS50235">
    <property type="entry name" value="USP_3"/>
    <property type="match status" value="1"/>
</dbReference>
<dbReference type="EMBL" id="CAJNRE010008064">
    <property type="protein sequence ID" value="CAF2070581.1"/>
    <property type="molecule type" value="Genomic_DNA"/>
</dbReference>
<evidence type="ECO:0000313" key="5">
    <source>
        <dbReference type="EMBL" id="CAF2070581.1"/>
    </source>
</evidence>
<sequence length="602" mass="69056">MISGQSESIANRCRLYQSGNPCFIDKNLDSSGYRACFIKAYLPDLYRKIIHLGNQDNFTDQDVIVCKKHFKEQWALYSSAQRIRSPSAYDHLYRGPSCRCSPSPTVSKSVEIKSPRSDDCISGKYRSSWNVQVKKQNEEGTVVIFNKLEPHDYKSITVNKYSETISDLKQRILELWSLNNVTKEQLEIYVQYNVSHKQESLKDKPAETRLAIIWLESALTIYFLLKKKQNPSEASDGTSKPKTTNEKSEKSQTATKEFSYDHNKNKPNPTPRTTVDLDKIPSGLCGLENIGNTCFINSALQCLSNIPPFSHFFEHKEIYKFINCKNPAGTAGRVALTYSSLVQEMWSGKIEKCTPTALKKTIDRYTTQFTGYDQHDSQEFMGFLLDALHEDLLEAQNESSPISRLFQGQLETTIHCENDCPPVLTSSTFNFLPLPISSREDETHLSECIKNFLEVEPIGRHGKWQCDSCHQKTNAWKSTRIKLLPPILILQLKRFVTFTSQRSNNKKINAFVDYPIKNLNPHDLAPDLTSTFTYDLVAISIHRGTLSSGHYTTLATNRHNNFWYNFDDTIVTLASEDEIRTRYAYILCYVRRDMHELPMKDQ</sequence>
<dbReference type="PROSITE" id="PS00973">
    <property type="entry name" value="USP_2"/>
    <property type="match status" value="1"/>
</dbReference>
<feature type="domain" description="USP" evidence="4">
    <location>
        <begin position="285"/>
        <end position="592"/>
    </location>
</feature>
<proteinExistence type="inferred from homology"/>
<keyword evidence="2" id="KW-0645">Protease</keyword>
<comment type="catalytic activity">
    <reaction evidence="1 2">
        <text>Thiol-dependent hydrolysis of ester, thioester, amide, peptide and isopeptide bonds formed by the C-terminal Gly of ubiquitin (a 76-residue protein attached to proteins as an intracellular targeting signal).</text>
        <dbReference type="EC" id="3.4.19.12"/>
    </reaction>
</comment>
<dbReference type="InterPro" id="IPR028889">
    <property type="entry name" value="USP"/>
</dbReference>
<dbReference type="Gene3D" id="3.90.70.10">
    <property type="entry name" value="Cysteine proteinases"/>
    <property type="match status" value="1"/>
</dbReference>
<dbReference type="InterPro" id="IPR001394">
    <property type="entry name" value="Peptidase_C19_UCH"/>
</dbReference>
<dbReference type="SUPFAM" id="SSF54001">
    <property type="entry name" value="Cysteine proteinases"/>
    <property type="match status" value="1"/>
</dbReference>
<feature type="region of interest" description="Disordered" evidence="3">
    <location>
        <begin position="231"/>
        <end position="275"/>
    </location>
</feature>
<dbReference type="Pfam" id="PF00443">
    <property type="entry name" value="UCH"/>
    <property type="match status" value="1"/>
</dbReference>
<dbReference type="InterPro" id="IPR050185">
    <property type="entry name" value="Ub_carboxyl-term_hydrolase"/>
</dbReference>
<dbReference type="EMBL" id="CAJOBI010000385">
    <property type="protein sequence ID" value="CAF3819083.1"/>
    <property type="molecule type" value="Genomic_DNA"/>
</dbReference>
<evidence type="ECO:0000313" key="6">
    <source>
        <dbReference type="EMBL" id="CAF3819083.1"/>
    </source>
</evidence>
<keyword evidence="2" id="KW-0378">Hydrolase</keyword>
<accession>A0A816R967</accession>
<dbReference type="AlphaFoldDB" id="A0A816R967"/>
<dbReference type="Proteomes" id="UP000676336">
    <property type="component" value="Unassembled WGS sequence"/>
</dbReference>
<dbReference type="EC" id="3.4.19.12" evidence="2"/>
<evidence type="ECO:0000256" key="3">
    <source>
        <dbReference type="SAM" id="MobiDB-lite"/>
    </source>
</evidence>
<dbReference type="GO" id="GO:0006508">
    <property type="term" value="P:proteolysis"/>
    <property type="evidence" value="ECO:0007669"/>
    <property type="project" value="UniProtKB-KW"/>
</dbReference>
<comment type="similarity">
    <text evidence="2">Belongs to the peptidase C19 family.</text>
</comment>
<evidence type="ECO:0000256" key="2">
    <source>
        <dbReference type="RuleBase" id="RU366025"/>
    </source>
</evidence>
<evidence type="ECO:0000259" key="4">
    <source>
        <dbReference type="PROSITE" id="PS50235"/>
    </source>
</evidence>